<reference evidence="3" key="1">
    <citation type="submission" date="2025-08" db="UniProtKB">
        <authorList>
            <consortium name="Ensembl"/>
        </authorList>
    </citation>
    <scope>IDENTIFICATION</scope>
</reference>
<dbReference type="PROSITE" id="PS51444">
    <property type="entry name" value="FH2"/>
    <property type="match status" value="1"/>
</dbReference>
<sequence>MLVMSCSSTTNEPESCSSEGSSCTASSIPTSDPSSMSGHIHSTLPSHGDGLVGKPNIWTMAVRQQQYQIDVRSVEELFGQQEDTVPGMRGAAPITGPSARVSRSRSFKESSKDEISILDSKRGMNVGIFLKQFKKSNRSIVEDIRQGEGKIYGAELLKDLLKLLPDTEEIKKLQMFKGDPDKLTLVDSFMYLLIQVPRFEVRIEAMVLREEFFPSCAVMSHEIDVVRVATKELMSCEELHAILHLVLQAGNIMNAGGYAGNAVGFKLSSLLSLADTKANKPGMNLLHFVAMEAKKKDEKLLKFPEKLQDVQSAARISVENIEVEFSSLYVRSKSLEEKVQGDEELQQQLEPLLQSSAQTLQDLKRRRLDLRKEGNALIDFFCEDKDTFKLDECFRIFQDFCIKFEKAVKDNTDRELKEAARQRRLRELEEKRFAWSGADQSGGFGRSSSESDVEMLTKESLLDLFQQRSQSPHSPLGRSASARRYRHTMTSIADRELQGYLELFGGTGNPTDYSKFNTLPRSGRIMQRRTIPWILAQDDNRELGCDRQVTSPRAETEPVSLLARFSSSTLNDNEVPHNNNSHYISVSEGNALPRPLCVFQNPTHLPNPAITGHMNVSVEKHTLVQGPQAFNLPSPNNNGNQVHFVNQGNVVVVDLEKERRPLPPKNLDNFLHDQILESGMDPKAAWEGKIDPPTSAGFSPEREKDEEDNSTISSTTCDTPLPLDTSVSSKKPVFYILDCTETDCSVALDYSEAESSSLTKERLHFRATDCSKGQESQQDPSPLSSNLESMSPNNQSVSTNELSAPKTVDAASMTPATREEWDTENCDTAEGEQMAEKNAQRSSKKSVHAKSKAKCSGGRGVRTLTSSENQTMRKVVPIGKLTRTGSSKRAERPLVHESGDLRRPLRDQSTPARGRSEKTTRAPRHSSLPPDESKAQRGSGLTGSFSRMARDSTPRKASIHKPNAKPLRNIPRPAPEEKMCRSTMRALAQAQAQAQGGASSENSSSHTLSAKNASDVPSFARNTVASSSRTKKELRPLSVPSTPSRSPSLLGRQTSAKQSRLSPTVHTSEEQPQGSNMRRVQSVRATSRSACRSETPPPTREDVRKTSSFSEKSSATPSRSAKPSWK</sequence>
<feature type="compositionally biased region" description="Polar residues" evidence="1">
    <location>
        <begin position="863"/>
        <end position="872"/>
    </location>
</feature>
<evidence type="ECO:0000313" key="3">
    <source>
        <dbReference type="Ensembl" id="ENSMALP00000002375.1"/>
    </source>
</evidence>
<feature type="compositionally biased region" description="Polar residues" evidence="1">
    <location>
        <begin position="999"/>
        <end position="1012"/>
    </location>
</feature>
<dbReference type="SUPFAM" id="SSF101447">
    <property type="entry name" value="Formin homology 2 domain (FH2 domain)"/>
    <property type="match status" value="1"/>
</dbReference>
<feature type="compositionally biased region" description="Low complexity" evidence="1">
    <location>
        <begin position="988"/>
        <end position="998"/>
    </location>
</feature>
<dbReference type="SMART" id="SM00498">
    <property type="entry name" value="FH2"/>
    <property type="match status" value="1"/>
</dbReference>
<dbReference type="PANTHER" id="PTHR46345">
    <property type="entry name" value="INVERTED FORMIN-2"/>
    <property type="match status" value="1"/>
</dbReference>
<evidence type="ECO:0000256" key="1">
    <source>
        <dbReference type="SAM" id="MobiDB-lite"/>
    </source>
</evidence>
<protein>
    <recommendedName>
        <fullName evidence="2">FH2 domain-containing protein</fullName>
    </recommendedName>
</protein>
<feature type="compositionally biased region" description="Polar residues" evidence="1">
    <location>
        <begin position="1039"/>
        <end position="1092"/>
    </location>
</feature>
<keyword evidence="4" id="KW-1185">Reference proteome</keyword>
<dbReference type="PANTHER" id="PTHR46345:SF11">
    <property type="entry name" value="FORMIN-J-LIKE"/>
    <property type="match status" value="1"/>
</dbReference>
<feature type="compositionally biased region" description="Polar residues" evidence="1">
    <location>
        <begin position="1106"/>
        <end position="1126"/>
    </location>
</feature>
<feature type="domain" description="FH2" evidence="2">
    <location>
        <begin position="27"/>
        <end position="430"/>
    </location>
</feature>
<dbReference type="InterPro" id="IPR042201">
    <property type="entry name" value="FH2_Formin_sf"/>
</dbReference>
<feature type="compositionally biased region" description="Polar residues" evidence="1">
    <location>
        <begin position="1"/>
        <end position="13"/>
    </location>
</feature>
<name>A0A3Q3Q1M0_MONAL</name>
<feature type="compositionally biased region" description="Low complexity" evidence="1">
    <location>
        <begin position="14"/>
        <end position="37"/>
    </location>
</feature>
<feature type="compositionally biased region" description="Basic residues" evidence="1">
    <location>
        <begin position="842"/>
        <end position="853"/>
    </location>
</feature>
<dbReference type="Proteomes" id="UP000261600">
    <property type="component" value="Unplaced"/>
</dbReference>
<organism evidence="3 4">
    <name type="scientific">Monopterus albus</name>
    <name type="common">Swamp eel</name>
    <dbReference type="NCBI Taxonomy" id="43700"/>
    <lineage>
        <taxon>Eukaryota</taxon>
        <taxon>Metazoa</taxon>
        <taxon>Chordata</taxon>
        <taxon>Craniata</taxon>
        <taxon>Vertebrata</taxon>
        <taxon>Euteleostomi</taxon>
        <taxon>Actinopterygii</taxon>
        <taxon>Neopterygii</taxon>
        <taxon>Teleostei</taxon>
        <taxon>Neoteleostei</taxon>
        <taxon>Acanthomorphata</taxon>
        <taxon>Anabantaria</taxon>
        <taxon>Synbranchiformes</taxon>
        <taxon>Synbranchidae</taxon>
        <taxon>Monopterus</taxon>
    </lineage>
</organism>
<dbReference type="Gene3D" id="1.20.58.2220">
    <property type="entry name" value="Formin, FH2 domain"/>
    <property type="match status" value="1"/>
</dbReference>
<proteinExistence type="predicted"/>
<dbReference type="STRING" id="43700.ENSMALP00000002375"/>
<feature type="compositionally biased region" description="Polar residues" evidence="1">
    <location>
        <begin position="771"/>
        <end position="802"/>
    </location>
</feature>
<dbReference type="Ensembl" id="ENSMALT00000002439.1">
    <property type="protein sequence ID" value="ENSMALP00000002375.1"/>
    <property type="gene ID" value="ENSMALG00000001781.1"/>
</dbReference>
<dbReference type="AlphaFoldDB" id="A0A3Q3Q1M0"/>
<accession>A0A3Q3Q1M0</accession>
<dbReference type="InterPro" id="IPR015425">
    <property type="entry name" value="FH2_Formin"/>
</dbReference>
<reference evidence="3" key="2">
    <citation type="submission" date="2025-09" db="UniProtKB">
        <authorList>
            <consortium name="Ensembl"/>
        </authorList>
    </citation>
    <scope>IDENTIFICATION</scope>
</reference>
<dbReference type="Pfam" id="PF02181">
    <property type="entry name" value="FH2"/>
    <property type="match status" value="1"/>
</dbReference>
<evidence type="ECO:0000259" key="2">
    <source>
        <dbReference type="PROSITE" id="PS51444"/>
    </source>
</evidence>
<evidence type="ECO:0000313" key="4">
    <source>
        <dbReference type="Proteomes" id="UP000261600"/>
    </source>
</evidence>
<feature type="region of interest" description="Disordered" evidence="1">
    <location>
        <begin position="684"/>
        <end position="724"/>
    </location>
</feature>
<feature type="region of interest" description="Disordered" evidence="1">
    <location>
        <begin position="1"/>
        <end position="48"/>
    </location>
</feature>
<feature type="region of interest" description="Disordered" evidence="1">
    <location>
        <begin position="768"/>
        <end position="1126"/>
    </location>
</feature>
<feature type="compositionally biased region" description="Basic and acidic residues" evidence="1">
    <location>
        <begin position="888"/>
        <end position="906"/>
    </location>
</feature>
<feature type="compositionally biased region" description="Acidic residues" evidence="1">
    <location>
        <begin position="821"/>
        <end position="830"/>
    </location>
</feature>